<evidence type="ECO:0000259" key="63">
    <source>
        <dbReference type="PROSITE" id="PS51527"/>
    </source>
</evidence>
<dbReference type="InterPro" id="IPR013756">
    <property type="entry name" value="GlyE_cen_dom_subdom2"/>
</dbReference>
<keyword evidence="17" id="KW-0489">Methyltransferase</keyword>
<feature type="binding site" evidence="57">
    <location>
        <position position="2918"/>
    </location>
    <ligand>
        <name>Zn(2+)</name>
        <dbReference type="ChEBI" id="CHEBI:29105"/>
        <label>1</label>
    </ligand>
</feature>
<evidence type="ECO:0000256" key="23">
    <source>
        <dbReference type="ARBA" id="ARBA00022692"/>
    </source>
</evidence>
<dbReference type="Gene3D" id="2.60.98.10">
    <property type="entry name" value="Tick-borne Encephalitis virus Glycoprotein, domain 1"/>
    <property type="match status" value="1"/>
</dbReference>
<evidence type="ECO:0000256" key="15">
    <source>
        <dbReference type="ARBA" id="ARBA00022581"/>
    </source>
</evidence>
<dbReference type="PROSITE" id="PS51527">
    <property type="entry name" value="FLAVIVIRUS_NS2B"/>
    <property type="match status" value="1"/>
</dbReference>
<evidence type="ECO:0000256" key="1">
    <source>
        <dbReference type="ARBA" id="ARBA00003504"/>
    </source>
</evidence>
<evidence type="ECO:0000256" key="51">
    <source>
        <dbReference type="ARBA" id="ARBA00035667"/>
    </source>
</evidence>
<evidence type="ECO:0000256" key="4">
    <source>
        <dbReference type="ARBA" id="ARBA00004385"/>
    </source>
</evidence>
<evidence type="ECO:0000256" key="25">
    <source>
        <dbReference type="ARBA" id="ARBA00022723"/>
    </source>
</evidence>
<dbReference type="InterPro" id="IPR001157">
    <property type="entry name" value="Flavi_NS1"/>
</dbReference>
<evidence type="ECO:0000256" key="17">
    <source>
        <dbReference type="ARBA" id="ARBA00022603"/>
    </source>
</evidence>
<keyword evidence="27" id="KW-0378">Hydrolase</keyword>
<dbReference type="GO" id="GO:0055036">
    <property type="term" value="C:virion membrane"/>
    <property type="evidence" value="ECO:0007669"/>
    <property type="project" value="UniProtKB-SubCell"/>
</dbReference>
<dbReference type="Gene3D" id="1.10.260.90">
    <property type="match status" value="1"/>
</dbReference>
<dbReference type="Gene3D" id="2.60.40.350">
    <property type="match status" value="1"/>
</dbReference>
<dbReference type="InterPro" id="IPR000404">
    <property type="entry name" value="Flavi_NS4A"/>
</dbReference>
<evidence type="ECO:0000256" key="33">
    <source>
        <dbReference type="ARBA" id="ARBA00022844"/>
    </source>
</evidence>
<keyword evidence="67" id="KW-1185">Reference proteome</keyword>
<feature type="transmembrane region" description="Helical" evidence="59">
    <location>
        <begin position="1181"/>
        <end position="1204"/>
    </location>
</feature>
<evidence type="ECO:0000256" key="6">
    <source>
        <dbReference type="ARBA" id="ARBA00004613"/>
    </source>
</evidence>
<dbReference type="GO" id="GO:0039502">
    <property type="term" value="P:symbiont-mediated suppression of host type I interferon-mediated signaling pathway"/>
    <property type="evidence" value="ECO:0007669"/>
    <property type="project" value="UniProtKB-KW"/>
</dbReference>
<evidence type="ECO:0000256" key="40">
    <source>
        <dbReference type="ARBA" id="ARBA00023136"/>
    </source>
</evidence>
<evidence type="ECO:0000259" key="61">
    <source>
        <dbReference type="PROSITE" id="PS51192"/>
    </source>
</evidence>
<feature type="disulfide bond" evidence="56">
    <location>
        <begin position="272"/>
        <end position="299"/>
    </location>
</feature>
<feature type="disulfide bond" evidence="56">
    <location>
        <begin position="454"/>
        <end position="551"/>
    </location>
</feature>
<keyword evidence="26" id="KW-0547">Nucleotide-binding</keyword>
<dbReference type="SUPFAM" id="SSF53335">
    <property type="entry name" value="S-adenosyl-L-methionine-dependent methyltransferases"/>
    <property type="match status" value="1"/>
</dbReference>
<feature type="binding site" evidence="57">
    <location>
        <position position="3322"/>
    </location>
    <ligand>
        <name>Zn(2+)</name>
        <dbReference type="ChEBI" id="CHEBI:29105"/>
        <label>2</label>
    </ligand>
</feature>
<dbReference type="Gene3D" id="3.40.50.150">
    <property type="entry name" value="Vaccinia Virus protein VP39"/>
    <property type="match status" value="1"/>
</dbReference>
<evidence type="ECO:0000256" key="16">
    <source>
        <dbReference type="ARBA" id="ARBA00022595"/>
    </source>
</evidence>
<feature type="active site" description="Charge relay system; for serine protease NS3 activity" evidence="55">
    <location>
        <position position="1514"/>
    </location>
</feature>
<keyword evidence="37" id="KW-0693">Viral RNA replication</keyword>
<feature type="region of interest" description="Disordered" evidence="58">
    <location>
        <begin position="1"/>
        <end position="27"/>
    </location>
</feature>
<dbReference type="GO" id="GO:0039694">
    <property type="term" value="P:viral RNA genome replication"/>
    <property type="evidence" value="ECO:0007669"/>
    <property type="project" value="InterPro"/>
</dbReference>
<proteinExistence type="predicted"/>
<evidence type="ECO:0000256" key="34">
    <source>
        <dbReference type="ARBA" id="ARBA00022870"/>
    </source>
</evidence>
<dbReference type="InterPro" id="IPR043502">
    <property type="entry name" value="DNA/RNA_pol_sf"/>
</dbReference>
<comment type="function">
    <text evidence="50">Required cofactor for the serine protease function of NS3. May have membrane-destabilizing activity and form viroporins.</text>
</comment>
<evidence type="ECO:0000256" key="55">
    <source>
        <dbReference type="PIRSR" id="PIRSR003817-1"/>
    </source>
</evidence>
<keyword evidence="13" id="KW-0167">Capsid protein</keyword>
<evidence type="ECO:0000256" key="54">
    <source>
        <dbReference type="ARBA" id="ARBA00047984"/>
    </source>
</evidence>
<feature type="binding site" evidence="57">
    <location>
        <position position="2922"/>
    </location>
    <ligand>
        <name>Zn(2+)</name>
        <dbReference type="ChEBI" id="CHEBI:29105"/>
        <label>1</label>
    </ligand>
</feature>
<dbReference type="InterPro" id="IPR043504">
    <property type="entry name" value="Peptidase_S1_PA_chymotrypsin"/>
</dbReference>
<dbReference type="InterPro" id="IPR026490">
    <property type="entry name" value="mRNA_cap_0/1_MeTrfase"/>
</dbReference>
<feature type="transmembrane region" description="Helical" evidence="59">
    <location>
        <begin position="1269"/>
        <end position="1290"/>
    </location>
</feature>
<feature type="active site" description="Charge relay system; for serine protease NS3 activity" evidence="55">
    <location>
        <position position="1598"/>
    </location>
</feature>
<evidence type="ECO:0000256" key="27">
    <source>
        <dbReference type="ARBA" id="ARBA00022801"/>
    </source>
</evidence>
<dbReference type="GO" id="GO:0046983">
    <property type="term" value="F:protein dimerization activity"/>
    <property type="evidence" value="ECO:0007669"/>
    <property type="project" value="InterPro"/>
</dbReference>
<evidence type="ECO:0000256" key="58">
    <source>
        <dbReference type="SAM" id="MobiDB-lite"/>
    </source>
</evidence>
<comment type="function">
    <text evidence="1">Functions as a signal peptide for NS4B and is required for the interferon antagonism activity of the latter.</text>
</comment>
<feature type="transmembrane region" description="Helical" evidence="59">
    <location>
        <begin position="1428"/>
        <end position="1454"/>
    </location>
</feature>
<evidence type="ECO:0000259" key="62">
    <source>
        <dbReference type="PROSITE" id="PS51194"/>
    </source>
</evidence>
<keyword evidence="19" id="KW-0507">mRNA processing</keyword>
<dbReference type="InterPro" id="IPR009003">
    <property type="entry name" value="Peptidase_S1_PA"/>
</dbReference>
<dbReference type="InterPro" id="IPR014756">
    <property type="entry name" value="Ig_E-set"/>
</dbReference>
<dbReference type="PROSITE" id="PS51192">
    <property type="entry name" value="HELICASE_ATP_BIND_1"/>
    <property type="match status" value="1"/>
</dbReference>
<keyword evidence="40 59" id="KW-0472">Membrane</keyword>
<dbReference type="PIRSF" id="PIRSF003817">
    <property type="entry name" value="Gen_Poly_FLV"/>
    <property type="match status" value="1"/>
</dbReference>
<keyword evidence="39" id="KW-0506">mRNA capping</keyword>
<organism evidence="66 67">
    <name type="scientific">Montana myotis leukoencephalitis virus</name>
    <dbReference type="NCBI Taxonomy" id="64312"/>
    <lineage>
        <taxon>Viruses</taxon>
        <taxon>Riboviria</taxon>
        <taxon>Orthornavirae</taxon>
        <taxon>Kitrinoviricota</taxon>
        <taxon>Flasuviricetes</taxon>
        <taxon>Amarillovirales</taxon>
        <taxon>Flaviviridae</taxon>
        <taxon>Orthoflavivirus</taxon>
        <taxon>Orthoflavivirus montanaense</taxon>
    </lineage>
</organism>
<keyword evidence="29" id="KW-0347">Helicase</keyword>
<dbReference type="InterPro" id="IPR013755">
    <property type="entry name" value="Flav_gly_cen_dom_subdom1"/>
</dbReference>
<dbReference type="Gene3D" id="2.60.260.50">
    <property type="entry name" value="Flavivirus polyprotein propeptide domain"/>
    <property type="match status" value="1"/>
</dbReference>
<keyword evidence="23 59" id="KW-0812">Transmembrane</keyword>
<comment type="catalytic activity">
    <reaction evidence="53">
        <text>a ribonucleoside 5'-triphosphate + H2O = a ribonucleoside 5'-diphosphate + phosphate + H(+)</text>
        <dbReference type="Rhea" id="RHEA:23680"/>
        <dbReference type="ChEBI" id="CHEBI:15377"/>
        <dbReference type="ChEBI" id="CHEBI:15378"/>
        <dbReference type="ChEBI" id="CHEBI:43474"/>
        <dbReference type="ChEBI" id="CHEBI:57930"/>
        <dbReference type="ChEBI" id="CHEBI:61557"/>
        <dbReference type="EC" id="3.6.1.15"/>
    </reaction>
</comment>
<dbReference type="GO" id="GO:0044167">
    <property type="term" value="C:host cell endoplasmic reticulum membrane"/>
    <property type="evidence" value="ECO:0007669"/>
    <property type="project" value="UniProtKB-SubCell"/>
</dbReference>
<feature type="binding site" evidence="57">
    <location>
        <position position="2930"/>
    </location>
    <ligand>
        <name>Zn(2+)</name>
        <dbReference type="ChEBI" id="CHEBI:29105"/>
        <label>1</label>
    </ligand>
</feature>
<feature type="domain" description="Helicase ATP-binding" evidence="61">
    <location>
        <begin position="1645"/>
        <end position="1800"/>
    </location>
</feature>
<evidence type="ECO:0000256" key="32">
    <source>
        <dbReference type="ARBA" id="ARBA00022840"/>
    </source>
</evidence>
<evidence type="ECO:0000256" key="18">
    <source>
        <dbReference type="ARBA" id="ARBA00022632"/>
    </source>
</evidence>
<evidence type="ECO:0000256" key="48">
    <source>
        <dbReference type="ARBA" id="ARBA00024317"/>
    </source>
</evidence>
<evidence type="ECO:0000256" key="41">
    <source>
        <dbReference type="ARBA" id="ARBA00023157"/>
    </source>
</evidence>
<dbReference type="InterPro" id="IPR038345">
    <property type="entry name" value="Flavi_E_Stem/Anchor_dom_sf"/>
</dbReference>
<keyword evidence="10" id="KW-1170">Fusion of virus membrane with host endosomal membrane</keyword>
<feature type="binding site" evidence="57">
    <location>
        <position position="3187"/>
    </location>
    <ligand>
        <name>Zn(2+)</name>
        <dbReference type="ChEBI" id="CHEBI:29105"/>
        <label>2</label>
    </ligand>
</feature>
<dbReference type="GO" id="GO:0006508">
    <property type="term" value="P:proteolysis"/>
    <property type="evidence" value="ECO:0007669"/>
    <property type="project" value="UniProtKB-KW"/>
</dbReference>
<dbReference type="Gene3D" id="3.30.70.2840">
    <property type="entry name" value="Flavivirus RNA-directed RNA polymerase, thumb domain"/>
    <property type="match status" value="3"/>
</dbReference>
<dbReference type="PROSITE" id="PS50507">
    <property type="entry name" value="RDRP_SSRNA_POS"/>
    <property type="match status" value="1"/>
</dbReference>
<dbReference type="InterPro" id="IPR047530">
    <property type="entry name" value="Flavi_RdRp"/>
</dbReference>
<evidence type="ECO:0000256" key="13">
    <source>
        <dbReference type="ARBA" id="ARBA00022561"/>
    </source>
</evidence>
<keyword evidence="8" id="KW-0696">RNA-directed RNA polymerase</keyword>
<feature type="domain" description="RdRp catalytic" evidence="60">
    <location>
        <begin position="3007"/>
        <end position="3152"/>
    </location>
</feature>
<evidence type="ECO:0000256" key="36">
    <source>
        <dbReference type="ARBA" id="ARBA00022884"/>
    </source>
</evidence>
<dbReference type="Pfam" id="PF00949">
    <property type="entry name" value="Peptidase_S7"/>
    <property type="match status" value="1"/>
</dbReference>
<evidence type="ECO:0000256" key="12">
    <source>
        <dbReference type="ARBA" id="ARBA00022553"/>
    </source>
</evidence>
<keyword evidence="20" id="KW-0645">Protease</keyword>
<dbReference type="Pfam" id="PF00972">
    <property type="entry name" value="Flavi_NS5"/>
    <property type="match status" value="1"/>
</dbReference>
<comment type="catalytic activity">
    <reaction evidence="49">
        <text>Selective hydrolysis of -Xaa-Xaa-|-Yaa- bonds in which each of the Xaa can be either Arg or Lys and Yaa can be either Ser or Ala.</text>
        <dbReference type="EC" id="3.4.21.91"/>
    </reaction>
</comment>
<dbReference type="SUPFAM" id="SSF56672">
    <property type="entry name" value="DNA/RNA polymerases"/>
    <property type="match status" value="1"/>
</dbReference>
<protein>
    <recommendedName>
        <fullName evidence="7">Genome polyprotein</fullName>
    </recommendedName>
</protein>
<dbReference type="GO" id="GO:0019062">
    <property type="term" value="P:virion attachment to host cell"/>
    <property type="evidence" value="ECO:0007669"/>
    <property type="project" value="UniProtKB-KW"/>
</dbReference>
<feature type="disulfide bond" evidence="56">
    <location>
        <begin position="361"/>
        <end position="390"/>
    </location>
</feature>
<dbReference type="GO" id="GO:0003723">
    <property type="term" value="F:RNA binding"/>
    <property type="evidence" value="ECO:0007669"/>
    <property type="project" value="UniProtKB-KW"/>
</dbReference>
<comment type="catalytic activity">
    <reaction evidence="54">
        <text>ATP + H2O = ADP + phosphate + H(+)</text>
        <dbReference type="Rhea" id="RHEA:13065"/>
        <dbReference type="ChEBI" id="CHEBI:15377"/>
        <dbReference type="ChEBI" id="CHEBI:15378"/>
        <dbReference type="ChEBI" id="CHEBI:30616"/>
        <dbReference type="ChEBI" id="CHEBI:43474"/>
        <dbReference type="ChEBI" id="CHEBI:456216"/>
        <dbReference type="EC" id="3.6.4.13"/>
    </reaction>
</comment>
<keyword evidence="24" id="KW-0548">Nucleotidyltransferase</keyword>
<evidence type="ECO:0000256" key="31">
    <source>
        <dbReference type="ARBA" id="ARBA00022830"/>
    </source>
</evidence>
<dbReference type="GO" id="GO:0005576">
    <property type="term" value="C:extracellular region"/>
    <property type="evidence" value="ECO:0007669"/>
    <property type="project" value="UniProtKB-SubCell"/>
</dbReference>
<evidence type="ECO:0000256" key="49">
    <source>
        <dbReference type="ARBA" id="ARBA00024468"/>
    </source>
</evidence>
<sequence length="3374" mass="378679">MTKGKMKNANKKKAKNSKTNPGRSGRSNGMDLVMGIMHFATHIAMGMKVNKRLKTFWKVTPPGRLAKGITRLINILKTLLNAVLGRKKQRSAKTVWVLFSMLALMVAMEIEQQGTSLVIKPQRSDVGRPVRVSTGYCMFSAMDIGITCEKTIQYECVTLTTSEEPFDVDCYCRNVTNVLVEYSTCNPTVERAKRSLVIQDHPHSETVAKPTLWLKWNTVNDRVGMTEEWVMRNTWKATILTLAIIAVTGLNWKGVLLLVVALMFAPNLATNCVSIQKRDILRGSGSTTWFDVLLEKGSCVTIVADDRPTVDIWLDRITHESPIAGREYCMRVDISGLKIATRCPTLGEAYLSEEHTEDYVCKRGFSDRGWGNGCGLFGKGSIVGCVKTTCKSSGIAKSYSYDIPKVKYVISTEVHKGELISGNVSASVVSATFSSEAEKHSMELEDYGRLEFTCRVVSGSNLGSVRILEIDNHYFNVHEDWLLDLPLPWRIPDGHWHDLGKLIAFKEPHAVKMVVQAYGDQRASLLKSLVKAEEIAKSGNSYYLPGGHVDCRVSLVNLKLKGTTYPYCGDSFVWKRRPTATHHGTVAMEVTYQGTDVPCKVSVIVEKDGQNGGNAGSLITSNPIITAQGSSVFLELEVPLGFSTIKVGAAKQQWRQDGSSIGKAMARASRAFEQTLMTAGSYWQSTDTVTSFSLMRMIRAPLAMLFGDVGFMGKMIISIVCIWFAMNSRNMTLSLVLGVLGFGLLAFTTGVMGDQGCVLDISRKEMKCGDGLMIWNEINDFKHGYKYYPEDPETFLASLVQDGEKHCGYQPSNLIELRMWQSLEKELNLYLEDQKIGWNIKVAEEMKHFPKTINVGWERRQGRTGLTWTNWMKSMPGIHHFMNKNTDLTGTYFVGSIGLDECPASNRSWNAFKVAEFGVGLVHTRAFIDIRNQPSLTCDLGLIGSAAKDRMIVHGSPWMWMESYEVNGTVQLQKLTLTHTVECLWPITHTLGNRMVLDSKLILPKEMGGPASILNMVEGYSEQNKCPWNQGPVTVERGYCEGTEVEISEDCEERGPCTRSKTQGGTTIPHWCCRECKLPPLKFTNPDGCWYAMEIRPVKAHVGLVSAQNEMSPLDARCWGVFSILVLYYLGILTKIEKGNWGPSLIVTISIMMWLHIIDVTELLHYLLAVGYTFVWQTSEPMLWIVAMQAIFQLRPGFAVGFALCKTWRFERIVGMVACMWTIQELTTPYEAFWRFMDALGLLVYAYSASHSTRQSYLYVVLMLSLTKIQNATIRLAVGMFGTMLLMLVGRKFAESDWLQKTKVTIAGATRLMELPYFPLVVSYFMRGQPSKRATDYMSILGVVMALGAAVCRNGINTDPWIIGVMALVLLFFLFQVSSGEMVAEWAGYHEWKKDCPKSVGSISLEVKRMADGRLINMSKEKDSLWEMGIVGCGMVVTAMHWIGIPLTIVALAIKSGLDGKRRSLYLLGLGEGEPESNQRITDGVYRIKVSSLFGKKQVGVGVWSEGSFHTMWHVTRGATLRIGDRKLSPEWANITEDLISYNGGWKLEKKWKGEEVQLHAFTPSNETVVTQLLPGSMKTEKGEELGLIPLDFPPGTSGSPIITSSGHVVGLYGNGIIHGDVYCSSIAQAKEVVKEETVKAVEGDEWLAKGKITVIDAHPGSGKTHKILPSLVRRASERRMRTLVLAPTRVVIKEMENALRGMDVSFHSSAVSSKTPGSLIDVMCHATFVNRKLIHMPQKNYELIIMDEAHWTDPSSIAARGFITTMSENKKCAVVLMTATPPGVQDPWANSNEKIEDVVKVIPEGPWKQGHEWITEFEGRTAWFVPSQNAAQGIAKTLREHGKKVAILTSKTFHDVYPKLKTEKPDFILTTDISEMGANFDVERVIDPRTTLKPIEKGNTVEISGEIQITPASAAQRRGRVGRTPGKMAQYIYQGEVEPDDSELVCWKEGQMLLDNMSVKQSMICTFYGPEQEKMPETPGFFRLSEEKRKVFRHLITQCDFTPWLAWNVASGTKGIEDRDWVNLGPKENLVTDENDDPIVYKSPGGKEHKLAPVWLDTRLTRERKDLAGFIEYAEKRRSSVLTAIPGLLYSRFLSAFDTIYIYSTSDPSSRAFKMAERELPEAILCVLQGFLMCVGMLALIVWLVTRTKVDRMCIGFCVIVMSGIMAWIGGAPLSLVAALVLISFILLVCLIPEQGMQRTQIDTTLATLVLAIVTFGLLVFANEMRWLENTKKDLFGQPQTSPSVNTGGIIQDLLQLDIRPMNVWGTYVALVTVARPQALHNLKMFTKKIVSGVVAGKESAMERLPTGGAWMNLRMGDLTLLATTLKGMTCFNLLGGLTFAFIHWFWFFPLHEAAESAKAHKIVTQSLSKNNMVDGEVIYQLDEVRAETETNERNFSLGVAGCLALLNIVMCRKPWTVLEALMIISVVAKNYLDPKAETFWTLPVASGLSALLRNEFLGLVPIGYRVWKHLSPGRRGLSLSHLTLGEDWKLKLNKMTKSDFLEYRTRLITEVDRGEAVYQLGRGKTNTGHAVSRGTSKLAWMHERSLVRLEGCVVDLGCGRGGWSYYSAAQNPVRKVDAYTLGYGGHEKPRLVETLGWNLITFKAKTDVFSLNPYSCDTILCDIGESNPSYAVEAQRTIRVIDLMERWLKVNPQANFCFKVLTPYTGNVLERLHSFQTRFGGGLVRVPLSRNSTHEMYFVSGITNNVVGTVNAVSRKLLQRMSAKGGSRVIEDIRFPLGTRSNLTNLVKADRKIIQRRIDKIKSENKNFWMEDTNHPYRTWEYHGSYHIRDVGTKCSAPNLVVKLLSWPWQALESVVSMSMTDTTAFGQQRVFKEKVDTKAPEPRVEVKKVMRVVFNWLVHVILKNGGKVRKCTREEFIKKVESHAAIGAWSKDIPEWGSAVEAVHDERFWNMVDKERQLHLTGDCEMCVYNLMGKREKKPGDFGVAKGSRTIWYMWLGSRFLEFESFGFLNEEHWASRELCGGGVEGIPLFYLGYHLEKMAEKAGILYADDTAGWDTRITMADLEDEYTLTELMEGEHKKLAETLFNFAYKNKVALCPRPGKNGGTVLDVISRTDQRGSGQVVTYALNTLTNIKVQLIRMAESEGVLDEEFHDNGMLKWLEKHGRDRLQRLMVSGDDCVVNAIDERFGKSLVWLNEMQKIRKDIDLWKPSAGHCNWEEVEFCSNHFHKLVMRDGRTLVVPCRHEVELVGRASVNQGGSTGISGTACLAKAYAQMWLLLYFHRRDLRILGMAICSAVPANWVPTGRTTWSLHATKDWMTVDDMLSVWNRIWIEENPWMKNKQPVREWNAIPYLPRREDINCGSLIGTSKRSTWATLVPGAVMKVRNLFGPEKFSNYMDCIGRYHVGHQDFCLY</sequence>
<keyword evidence="31" id="KW-1114">Inhibition of host interferon signaling pathway by virus</keyword>
<feature type="transmembrane region" description="Helical" evidence="59">
    <location>
        <begin position="1302"/>
        <end position="1325"/>
    </location>
</feature>
<evidence type="ECO:0000259" key="60">
    <source>
        <dbReference type="PROSITE" id="PS50507"/>
    </source>
</evidence>
<keyword evidence="44" id="KW-0922">Interferon antiviral system evasion</keyword>
<evidence type="ECO:0000313" key="66">
    <source>
        <dbReference type="EMBL" id="CAC82713.1"/>
    </source>
</evidence>
<keyword evidence="11" id="KW-0964">Secreted</keyword>
<evidence type="ECO:0000256" key="8">
    <source>
        <dbReference type="ARBA" id="ARBA00022484"/>
    </source>
</evidence>
<feature type="domain" description="Peptidase S7" evidence="64">
    <location>
        <begin position="1464"/>
        <end position="1640"/>
    </location>
</feature>
<dbReference type="Gene3D" id="3.30.67.10">
    <property type="entry name" value="Viral Envelope Glycoprotein, domain 2"/>
    <property type="match status" value="1"/>
</dbReference>
<dbReference type="GO" id="GO:0003724">
    <property type="term" value="F:RNA helicase activity"/>
    <property type="evidence" value="ECO:0007669"/>
    <property type="project" value="UniProtKB-EC"/>
</dbReference>
<feature type="disulfide bond" evidence="56">
    <location>
        <begin position="329"/>
        <end position="385"/>
    </location>
</feature>
<dbReference type="InterPro" id="IPR001528">
    <property type="entry name" value="Flavi_NS4B"/>
</dbReference>
<feature type="disulfide bond" evidence="56">
    <location>
        <begin position="568"/>
        <end position="599"/>
    </location>
</feature>
<dbReference type="InterPro" id="IPR000208">
    <property type="entry name" value="Flavi_RdRp_fingers/palm"/>
</dbReference>
<comment type="subcellular location">
    <subcellularLocation>
        <location evidence="3">Host endoplasmic reticulum membrane</location>
        <topology evidence="3">Multi-pass membrane protein</topology>
    </subcellularLocation>
    <subcellularLocation>
        <location evidence="5">Host endoplasmic reticulum membrane</location>
        <topology evidence="5">Peripheral membrane protein</topology>
        <orientation evidence="5">Cytoplasmic side</orientation>
    </subcellularLocation>
    <subcellularLocation>
        <location evidence="47">Host endoplasmic reticulum membrane</location>
        <topology evidence="47">Peripheral membrane protein</topology>
        <orientation evidence="47">Lumenal side</orientation>
    </subcellularLocation>
    <subcellularLocation>
        <location evidence="2">Host nucleus</location>
    </subcellularLocation>
    <subcellularLocation>
        <location evidence="6">Secreted</location>
    </subcellularLocation>
    <subcellularLocation>
        <location evidence="4">Virion membrane</location>
        <topology evidence="4">Multi-pass membrane protein</topology>
    </subcellularLocation>
</comment>
<dbReference type="PROSITE" id="PS51194">
    <property type="entry name" value="HELICASE_CTER"/>
    <property type="match status" value="1"/>
</dbReference>
<dbReference type="EMBL" id="AJ299445">
    <property type="protein sequence ID" value="CAC82713.1"/>
    <property type="molecule type" value="Genomic_RNA"/>
</dbReference>
<dbReference type="InterPro" id="IPR000487">
    <property type="entry name" value="Flavi_NS2B"/>
</dbReference>
<keyword evidence="66" id="KW-0261">Viral envelope protein</keyword>
<feature type="transmembrane region" description="Helical" evidence="59">
    <location>
        <begin position="239"/>
        <end position="265"/>
    </location>
</feature>
<dbReference type="GO" id="GO:0052170">
    <property type="term" value="P:symbiont-mediated suppression of host innate immune response"/>
    <property type="evidence" value="ECO:0007669"/>
    <property type="project" value="UniProtKB-KW"/>
</dbReference>
<evidence type="ECO:0000256" key="10">
    <source>
        <dbReference type="ARBA" id="ARBA00022510"/>
    </source>
</evidence>
<feature type="active site" description="Charge relay system; for serine protease NS3 activity" evidence="55">
    <location>
        <position position="1538"/>
    </location>
</feature>
<dbReference type="Gene3D" id="3.40.50.300">
    <property type="entry name" value="P-loop containing nucleotide triphosphate hydrolases"/>
    <property type="match status" value="2"/>
</dbReference>
<evidence type="ECO:0000256" key="57">
    <source>
        <dbReference type="PIRSR" id="PIRSR003817-4"/>
    </source>
</evidence>
<evidence type="ECO:0000256" key="35">
    <source>
        <dbReference type="ARBA" id="ARBA00022883"/>
    </source>
</evidence>
<evidence type="ECO:0000256" key="9">
    <source>
        <dbReference type="ARBA" id="ARBA00022506"/>
    </source>
</evidence>
<dbReference type="KEGG" id="vg:951828"/>
<feature type="transmembrane region" description="Helical" evidence="59">
    <location>
        <begin position="702"/>
        <end position="726"/>
    </location>
</feature>
<evidence type="ECO:0000259" key="65">
    <source>
        <dbReference type="PROSITE" id="PS51591"/>
    </source>
</evidence>
<evidence type="ECO:0000256" key="39">
    <source>
        <dbReference type="ARBA" id="ARBA00023042"/>
    </source>
</evidence>
<keyword evidence="18" id="KW-1090">Inhibition of host innate immune response by virus</keyword>
<dbReference type="PROSITE" id="PS51528">
    <property type="entry name" value="FLAVIVIRUS_NS3PRO"/>
    <property type="match status" value="1"/>
</dbReference>
<evidence type="ECO:0000256" key="44">
    <source>
        <dbReference type="ARBA" id="ARBA00023258"/>
    </source>
</evidence>
<dbReference type="SUPFAM" id="SSF81296">
    <property type="entry name" value="E set domains"/>
    <property type="match status" value="1"/>
</dbReference>
<dbReference type="Pfam" id="PF07652">
    <property type="entry name" value="Flavi_DEAD"/>
    <property type="match status" value="1"/>
</dbReference>
<dbReference type="InterPro" id="IPR002535">
    <property type="entry name" value="Flavi_propep"/>
</dbReference>
<feature type="transmembrane region" description="Helical" evidence="59">
    <location>
        <begin position="733"/>
        <end position="753"/>
    </location>
</feature>
<dbReference type="CDD" id="cd20761">
    <property type="entry name" value="capping_2-OMTase_Flaviviridae"/>
    <property type="match status" value="1"/>
</dbReference>
<dbReference type="SMART" id="SM00490">
    <property type="entry name" value="HELICc"/>
    <property type="match status" value="1"/>
</dbReference>
<dbReference type="GO" id="GO:0042025">
    <property type="term" value="C:host cell nucleus"/>
    <property type="evidence" value="ECO:0007669"/>
    <property type="project" value="UniProtKB-SubCell"/>
</dbReference>
<dbReference type="InterPro" id="IPR027417">
    <property type="entry name" value="P-loop_NTPase"/>
</dbReference>
<keyword evidence="41 56" id="KW-1015">Disulfide bond</keyword>
<evidence type="ECO:0000256" key="21">
    <source>
        <dbReference type="ARBA" id="ARBA00022679"/>
    </source>
</evidence>
<evidence type="ECO:0000256" key="43">
    <source>
        <dbReference type="ARBA" id="ARBA00023184"/>
    </source>
</evidence>
<dbReference type="GO" id="GO:0046872">
    <property type="term" value="F:metal ion binding"/>
    <property type="evidence" value="ECO:0007669"/>
    <property type="project" value="UniProtKB-KW"/>
</dbReference>
<evidence type="ECO:0000256" key="46">
    <source>
        <dbReference type="ARBA" id="ARBA00023296"/>
    </source>
</evidence>
<dbReference type="GO" id="GO:0004482">
    <property type="term" value="F:mRNA 5'-cap (guanine-N7-)-methyltransferase activity"/>
    <property type="evidence" value="ECO:0007669"/>
    <property type="project" value="InterPro"/>
</dbReference>
<dbReference type="Gene3D" id="1.20.1280.260">
    <property type="match status" value="1"/>
</dbReference>
<evidence type="ECO:0000256" key="47">
    <source>
        <dbReference type="ARBA" id="ARBA00023443"/>
    </source>
</evidence>
<dbReference type="Pfam" id="PF20483">
    <property type="entry name" value="Flavi_NS5_thumb"/>
    <property type="match status" value="1"/>
</dbReference>
<keyword evidence="45" id="KW-0899">Viral immunoevasion</keyword>
<dbReference type="GO" id="GO:0039654">
    <property type="term" value="P:fusion of virus membrane with host endosome membrane"/>
    <property type="evidence" value="ECO:0007669"/>
    <property type="project" value="UniProtKB-KW"/>
</dbReference>
<evidence type="ECO:0000256" key="29">
    <source>
        <dbReference type="ARBA" id="ARBA00022806"/>
    </source>
</evidence>
<feature type="transmembrane region" description="Helical" evidence="59">
    <location>
        <begin position="2205"/>
        <end position="2223"/>
    </location>
</feature>
<accession>Q8JJZ3</accession>
<evidence type="ECO:0000256" key="37">
    <source>
        <dbReference type="ARBA" id="ARBA00022953"/>
    </source>
</evidence>
<feature type="domain" description="Helicase C-terminal" evidence="62">
    <location>
        <begin position="1795"/>
        <end position="1972"/>
    </location>
</feature>
<evidence type="ECO:0000256" key="59">
    <source>
        <dbReference type="SAM" id="Phobius"/>
    </source>
</evidence>
<evidence type="ECO:0000256" key="5">
    <source>
        <dbReference type="ARBA" id="ARBA00004461"/>
    </source>
</evidence>
<comment type="subunit">
    <text evidence="51">Forms heterodimers with envelope protein E in the endoplasmic reticulum and Golgi.</text>
</comment>
<evidence type="ECO:0000256" key="20">
    <source>
        <dbReference type="ARBA" id="ARBA00022670"/>
    </source>
</evidence>
<dbReference type="Proteomes" id="UP000132451">
    <property type="component" value="Segment"/>
</dbReference>
<dbReference type="InterPro" id="IPR002877">
    <property type="entry name" value="RNA_MeTrfase_FtsJ_dom"/>
</dbReference>
<evidence type="ECO:0000256" key="24">
    <source>
        <dbReference type="ARBA" id="ARBA00022695"/>
    </source>
</evidence>
<feature type="compositionally biased region" description="Basic residues" evidence="58">
    <location>
        <begin position="1"/>
        <end position="16"/>
    </location>
</feature>
<dbReference type="InterPro" id="IPR046811">
    <property type="entry name" value="Flavi_NS5_thumb"/>
</dbReference>
<feature type="binding site" evidence="57">
    <location>
        <position position="2927"/>
    </location>
    <ligand>
        <name>Zn(2+)</name>
        <dbReference type="ChEBI" id="CHEBI:29105"/>
        <label>1</label>
    </ligand>
</feature>
<dbReference type="SUPFAM" id="SSF50494">
    <property type="entry name" value="Trypsin-like serine proteases"/>
    <property type="match status" value="1"/>
</dbReference>
<keyword evidence="21" id="KW-0808">Transferase</keyword>
<name>Q8JJZ3_9FLAV</name>
<evidence type="ECO:0000256" key="38">
    <source>
        <dbReference type="ARBA" id="ARBA00022989"/>
    </source>
</evidence>
<evidence type="ECO:0000256" key="19">
    <source>
        <dbReference type="ARBA" id="ARBA00022664"/>
    </source>
</evidence>
<dbReference type="SMART" id="SM00487">
    <property type="entry name" value="DEXDc"/>
    <property type="match status" value="1"/>
</dbReference>
<dbReference type="GeneID" id="951828"/>
<dbReference type="InterPro" id="IPR036253">
    <property type="entry name" value="Glycoprot_cen/dimer_sf"/>
</dbReference>
<comment type="function">
    <text evidence="48">Component of the viral RNA replication complex that functions in virion assembly and antagonizes the host immune response.</text>
</comment>
<dbReference type="InterPro" id="IPR001850">
    <property type="entry name" value="Flavi_NS3_S7"/>
</dbReference>
<evidence type="ECO:0000256" key="50">
    <source>
        <dbReference type="ARBA" id="ARBA00035601"/>
    </source>
</evidence>
<evidence type="ECO:0000256" key="3">
    <source>
        <dbReference type="ARBA" id="ARBA00004153"/>
    </source>
</evidence>
<dbReference type="CDD" id="cd12149">
    <property type="entry name" value="Flavi_E_C"/>
    <property type="match status" value="1"/>
</dbReference>
<evidence type="ECO:0000256" key="22">
    <source>
        <dbReference type="ARBA" id="ARBA00022691"/>
    </source>
</evidence>
<evidence type="ECO:0000256" key="14">
    <source>
        <dbReference type="ARBA" id="ARBA00022562"/>
    </source>
</evidence>
<keyword evidence="12" id="KW-0597">Phosphoprotein</keyword>
<dbReference type="RefSeq" id="NP_689391.1">
    <property type="nucleotide sequence ID" value="NC_004119.1"/>
</dbReference>
<dbReference type="Pfam" id="PF01349">
    <property type="entry name" value="Flavi_NS4B"/>
    <property type="match status" value="1"/>
</dbReference>
<dbReference type="GO" id="GO:0046718">
    <property type="term" value="P:symbiont entry into host cell"/>
    <property type="evidence" value="ECO:0007669"/>
    <property type="project" value="UniProtKB-KW"/>
</dbReference>
<evidence type="ECO:0000256" key="30">
    <source>
        <dbReference type="ARBA" id="ARBA00022825"/>
    </source>
</evidence>
<dbReference type="GO" id="GO:0003968">
    <property type="term" value="F:RNA-directed RNA polymerase activity"/>
    <property type="evidence" value="ECO:0007669"/>
    <property type="project" value="UniProtKB-KW"/>
</dbReference>
<evidence type="ECO:0000259" key="64">
    <source>
        <dbReference type="PROSITE" id="PS51528"/>
    </source>
</evidence>
<dbReference type="GO" id="GO:0039564">
    <property type="term" value="P:symbiont-mediated suppression of host JAK-STAT cascade via inhibition of STAT2 activity"/>
    <property type="evidence" value="ECO:0007669"/>
    <property type="project" value="UniProtKB-KW"/>
</dbReference>
<feature type="disulfide bond" evidence="56">
    <location>
        <begin position="343"/>
        <end position="374"/>
    </location>
</feature>
<comment type="subunit">
    <text evidence="52">Forms a heterodimer with serine protease NS3. May form homooligomers.</text>
</comment>
<evidence type="ECO:0000256" key="2">
    <source>
        <dbReference type="ARBA" id="ARBA00004147"/>
    </source>
</evidence>
<keyword evidence="22" id="KW-0949">S-adenosyl-L-methionine</keyword>
<feature type="transmembrane region" description="Helical" evidence="59">
    <location>
        <begin position="2154"/>
        <end position="2171"/>
    </location>
</feature>
<dbReference type="InterPro" id="IPR026470">
    <property type="entry name" value="Flavi_E_Stem/Anchor_dom"/>
</dbReference>
<reference evidence="66 67" key="1">
    <citation type="journal article" date="2002" name="J. Gen. Virol.">
        <title>Complete genome sequence of Montana Myotis leukoencephalitis virus, phylogenetic analysis and comparative study of the 3' untranslated region of flaviviruses with no known vector.</title>
        <authorList>
            <person name="Charlier N."/>
            <person name="Leyssen P."/>
            <person name="Pleij C.W."/>
            <person name="Lemey P."/>
            <person name="Billoir F."/>
            <person name="Van Laethem K."/>
            <person name="Vandamme A.M."/>
            <person name="De Clercq E."/>
            <person name="de Lamballerie X."/>
            <person name="Neyts J."/>
        </authorList>
    </citation>
    <scope>NUCLEOTIDE SEQUENCE [LARGE SCALE GENOMIC DNA]</scope>
</reference>
<dbReference type="GO" id="GO:0017111">
    <property type="term" value="F:ribonucleoside triphosphate phosphatase activity"/>
    <property type="evidence" value="ECO:0007669"/>
    <property type="project" value="UniProtKB-EC"/>
</dbReference>
<dbReference type="Pfam" id="PF20907">
    <property type="entry name" value="Flav_NS3-hel_C"/>
    <property type="match status" value="1"/>
</dbReference>
<keyword evidence="34" id="KW-1043">Host membrane</keyword>
<dbReference type="GO" id="GO:0019028">
    <property type="term" value="C:viral capsid"/>
    <property type="evidence" value="ECO:0007669"/>
    <property type="project" value="UniProtKB-KW"/>
</dbReference>
<feature type="transmembrane region" description="Helical" evidence="59">
    <location>
        <begin position="1145"/>
        <end position="1169"/>
    </location>
</feature>
<keyword evidence="32" id="KW-0067">ATP-binding</keyword>
<evidence type="ECO:0000256" key="56">
    <source>
        <dbReference type="PIRSR" id="PIRSR003817-3"/>
    </source>
</evidence>
<dbReference type="InterPro" id="IPR038688">
    <property type="entry name" value="Flavi_propep_sf"/>
</dbReference>
<evidence type="ECO:0000256" key="26">
    <source>
        <dbReference type="ARBA" id="ARBA00022741"/>
    </source>
</evidence>
<dbReference type="InterPro" id="IPR014412">
    <property type="entry name" value="Gen_Poly_FLV"/>
</dbReference>
<keyword evidence="28" id="KW-1161">Viral attachment to host cell</keyword>
<feature type="transmembrane region" description="Helical" evidence="59">
    <location>
        <begin position="2124"/>
        <end position="2147"/>
    </location>
</feature>
<feature type="transmembrane region" description="Helical" evidence="59">
    <location>
        <begin position="1337"/>
        <end position="1356"/>
    </location>
</feature>
<dbReference type="InterPro" id="IPR001650">
    <property type="entry name" value="Helicase_C-like"/>
</dbReference>
<dbReference type="GO" id="GO:0004252">
    <property type="term" value="F:serine-type endopeptidase activity"/>
    <property type="evidence" value="ECO:0007669"/>
    <property type="project" value="InterPro"/>
</dbReference>
<dbReference type="Pfam" id="PF00869">
    <property type="entry name" value="Flavi_glycoprot"/>
    <property type="match status" value="1"/>
</dbReference>
<dbReference type="SUPFAM" id="SSF52540">
    <property type="entry name" value="P-loop containing nucleoside triphosphate hydrolases"/>
    <property type="match status" value="2"/>
</dbReference>
<keyword evidence="36" id="KW-0694">RNA-binding</keyword>
<dbReference type="InterPro" id="IPR011492">
    <property type="entry name" value="Flavi_DEAD"/>
</dbReference>
<dbReference type="Pfam" id="PF02832">
    <property type="entry name" value="Flavi_glycop_C"/>
    <property type="match status" value="1"/>
</dbReference>
<keyword evidence="14" id="KW-1048">Host nucleus</keyword>
<evidence type="ECO:0000256" key="45">
    <source>
        <dbReference type="ARBA" id="ARBA00023280"/>
    </source>
</evidence>
<dbReference type="InterPro" id="IPR014001">
    <property type="entry name" value="Helicase_ATP-bd"/>
</dbReference>
<dbReference type="Pfam" id="PF00948">
    <property type="entry name" value="Flavi_NS1"/>
    <property type="match status" value="1"/>
</dbReference>
<keyword evidence="57" id="KW-0862">Zinc</keyword>
<evidence type="ECO:0000256" key="52">
    <source>
        <dbReference type="ARBA" id="ARBA00046942"/>
    </source>
</evidence>
<feature type="transmembrane region" description="Helical" evidence="59">
    <location>
        <begin position="1114"/>
        <end position="1133"/>
    </location>
</feature>
<dbReference type="GO" id="GO:0019031">
    <property type="term" value="C:viral envelope"/>
    <property type="evidence" value="ECO:0007669"/>
    <property type="project" value="UniProtKB-KW"/>
</dbReference>
<feature type="domain" description="Flavivirus NS2B" evidence="63">
    <location>
        <begin position="1331"/>
        <end position="1463"/>
    </location>
</feature>
<dbReference type="InterPro" id="IPR011998">
    <property type="entry name" value="Flavi_Glycoprot_E_cen/dimer"/>
</dbReference>
<keyword evidence="46" id="KW-1160">Virus entry into host cell</keyword>
<feature type="transmembrane region" description="Helical" evidence="59">
    <location>
        <begin position="1361"/>
        <end position="1379"/>
    </location>
</feature>
<keyword evidence="9" id="KW-1168">Fusion of virus membrane with host membrane</keyword>
<keyword evidence="25 57" id="KW-0479">Metal-binding</keyword>
<dbReference type="PROSITE" id="PS51591">
    <property type="entry name" value="RNA_CAP01_NS5_MT"/>
    <property type="match status" value="1"/>
</dbReference>
<keyword evidence="30" id="KW-0720">Serine protease</keyword>
<dbReference type="Gene3D" id="2.40.10.120">
    <property type="match status" value="1"/>
</dbReference>
<dbReference type="Pfam" id="PF01728">
    <property type="entry name" value="FtsJ"/>
    <property type="match status" value="1"/>
</dbReference>
<dbReference type="Gene3D" id="2.40.10.10">
    <property type="entry name" value="Trypsin-like serine proteases"/>
    <property type="match status" value="1"/>
</dbReference>
<dbReference type="InterPro" id="IPR038055">
    <property type="entry name" value="Glycoprot_E_dimer_dom"/>
</dbReference>
<evidence type="ECO:0000256" key="53">
    <source>
        <dbReference type="ARBA" id="ARBA00047631"/>
    </source>
</evidence>
<dbReference type="InterPro" id="IPR000336">
    <property type="entry name" value="Flavivir/Alphavir_Ig-like_sf"/>
</dbReference>
<dbReference type="Pfam" id="PF01350">
    <property type="entry name" value="Flavi_NS4A"/>
    <property type="match status" value="1"/>
</dbReference>
<dbReference type="NCBIfam" id="TIGR04240">
    <property type="entry name" value="flavi_E_stem"/>
    <property type="match status" value="1"/>
</dbReference>
<keyword evidence="43" id="KW-1038">Host endoplasmic reticulum</keyword>
<dbReference type="CDD" id="cd17931">
    <property type="entry name" value="DEXHc_viral_Ns3"/>
    <property type="match status" value="1"/>
</dbReference>
<evidence type="ECO:0000256" key="7">
    <source>
        <dbReference type="ARBA" id="ARBA00020107"/>
    </source>
</evidence>
<keyword evidence="38 59" id="KW-1133">Transmembrane helix</keyword>
<dbReference type="Pfam" id="PF01570">
    <property type="entry name" value="Flavi_propep"/>
    <property type="match status" value="1"/>
</dbReference>
<dbReference type="GO" id="GO:0004483">
    <property type="term" value="F:methyltransferase cap1 activity"/>
    <property type="evidence" value="ECO:0007669"/>
    <property type="project" value="InterPro"/>
</dbReference>
<keyword evidence="33" id="KW-0946">Virion</keyword>
<dbReference type="GO" id="GO:0005524">
    <property type="term" value="F:ATP binding"/>
    <property type="evidence" value="ECO:0007669"/>
    <property type="project" value="UniProtKB-KW"/>
</dbReference>
<dbReference type="SUPFAM" id="SSF56983">
    <property type="entry name" value="Viral glycoprotein, central and dimerisation domains"/>
    <property type="match status" value="1"/>
</dbReference>
<dbReference type="CDD" id="cd23204">
    <property type="entry name" value="Flavivirus_RdRp"/>
    <property type="match status" value="1"/>
</dbReference>
<feature type="domain" description="MRNA cap 0-1 NS5-type MT" evidence="65">
    <location>
        <begin position="2475"/>
        <end position="2743"/>
    </location>
</feature>
<keyword evidence="16" id="KW-1162">Viral penetration into host cytoplasm</keyword>
<keyword evidence="35" id="KW-1106">Inhibition of host STAT2 by virus</keyword>
<dbReference type="InterPro" id="IPR029063">
    <property type="entry name" value="SAM-dependent_MTases_sf"/>
</dbReference>
<evidence type="ECO:0000313" key="67">
    <source>
        <dbReference type="Proteomes" id="UP000132451"/>
    </source>
</evidence>
<dbReference type="InterPro" id="IPR049486">
    <property type="entry name" value="NS3-hel_C_flaviviridae"/>
</dbReference>
<feature type="transmembrane region" description="Helical" evidence="59">
    <location>
        <begin position="2332"/>
        <end position="2350"/>
    </location>
</feature>
<evidence type="ECO:0000256" key="28">
    <source>
        <dbReference type="ARBA" id="ARBA00022804"/>
    </source>
</evidence>
<evidence type="ECO:0000256" key="42">
    <source>
        <dbReference type="ARBA" id="ARBA00023180"/>
    </source>
</evidence>
<keyword evidence="15" id="KW-0945">Host-virus interaction</keyword>
<dbReference type="InterPro" id="IPR007094">
    <property type="entry name" value="RNA-dir_pol_PSvirus"/>
</dbReference>
<dbReference type="InterPro" id="IPR027287">
    <property type="entry name" value="Flavi_E_Ig-like"/>
</dbReference>
<feature type="binding site" evidence="57">
    <location>
        <position position="3203"/>
    </location>
    <ligand>
        <name>Zn(2+)</name>
        <dbReference type="ChEBI" id="CHEBI:29105"/>
        <label>2</label>
    </ligand>
</feature>
<evidence type="ECO:0000256" key="11">
    <source>
        <dbReference type="ARBA" id="ARBA00022525"/>
    </source>
</evidence>
<dbReference type="Gene3D" id="3.30.387.10">
    <property type="entry name" value="Viral Envelope Glycoprotein, domain 3"/>
    <property type="match status" value="1"/>
</dbReference>
<keyword evidence="42" id="KW-0325">Glycoprotein</keyword>